<dbReference type="FunFam" id="1.10.472.10:FF:000167">
    <property type="entry name" value="Mitotic cyclin 6"/>
    <property type="match status" value="1"/>
</dbReference>
<protein>
    <recommendedName>
        <fullName evidence="6">B-like cyclin</fullName>
    </recommendedName>
</protein>
<dbReference type="InterPro" id="IPR006671">
    <property type="entry name" value="Cyclin_N"/>
</dbReference>
<comment type="subunit">
    <text evidence="2">Interacts with the CDC2 protein kinase to form a serine/threonine kinase holoenzyme complex also known as maturation promoting factor (MPF). The cyclin subunit imparts substrate specificity to the complex.</text>
</comment>
<dbReference type="InterPro" id="IPR046965">
    <property type="entry name" value="Cyclin_A/B-like"/>
</dbReference>
<comment type="similarity">
    <text evidence="1">Belongs to the cyclin family. Cyclin AB subfamily.</text>
</comment>
<evidence type="ECO:0000256" key="7">
    <source>
        <dbReference type="RuleBase" id="RU000383"/>
    </source>
</evidence>
<dbReference type="FunFam" id="1.10.472.10:FF:000013">
    <property type="entry name" value="Cyclin A1"/>
    <property type="match status" value="1"/>
</dbReference>
<dbReference type="Pfam" id="PF00134">
    <property type="entry name" value="Cyclin_N"/>
    <property type="match status" value="1"/>
</dbReference>
<organism evidence="10 11">
    <name type="scientific">Quercus rubra</name>
    <name type="common">Northern red oak</name>
    <name type="synonym">Quercus borealis</name>
    <dbReference type="NCBI Taxonomy" id="3512"/>
    <lineage>
        <taxon>Eukaryota</taxon>
        <taxon>Viridiplantae</taxon>
        <taxon>Streptophyta</taxon>
        <taxon>Embryophyta</taxon>
        <taxon>Tracheophyta</taxon>
        <taxon>Spermatophyta</taxon>
        <taxon>Magnoliopsida</taxon>
        <taxon>eudicotyledons</taxon>
        <taxon>Gunneridae</taxon>
        <taxon>Pentapetalae</taxon>
        <taxon>rosids</taxon>
        <taxon>fabids</taxon>
        <taxon>Fagales</taxon>
        <taxon>Fagaceae</taxon>
        <taxon>Quercus</taxon>
    </lineage>
</organism>
<dbReference type="InterPro" id="IPR048258">
    <property type="entry name" value="Cyclins_cyclin-box"/>
</dbReference>
<keyword evidence="3" id="KW-0132">Cell division</keyword>
<dbReference type="GO" id="GO:0051301">
    <property type="term" value="P:cell division"/>
    <property type="evidence" value="ECO:0007669"/>
    <property type="project" value="UniProtKB-KW"/>
</dbReference>
<dbReference type="GO" id="GO:0016538">
    <property type="term" value="F:cyclin-dependent protein serine/threonine kinase regulator activity"/>
    <property type="evidence" value="ECO:0007669"/>
    <property type="project" value="InterPro"/>
</dbReference>
<accession>A0AAN7J5Z2</accession>
<dbReference type="GO" id="GO:0044772">
    <property type="term" value="P:mitotic cell cycle phase transition"/>
    <property type="evidence" value="ECO:0007669"/>
    <property type="project" value="InterPro"/>
</dbReference>
<proteinExistence type="inferred from homology"/>
<reference evidence="10 11" key="1">
    <citation type="journal article" date="2023" name="G3 (Bethesda)">
        <title>A haplotype-resolved chromosome-scale genome for Quercus rubra L. provides insights into the genetics of adaptive traits for red oak species.</title>
        <authorList>
            <person name="Kapoor B."/>
            <person name="Jenkins J."/>
            <person name="Schmutz J."/>
            <person name="Zhebentyayeva T."/>
            <person name="Kuelheim C."/>
            <person name="Coggeshall M."/>
            <person name="Heim C."/>
            <person name="Lasky J.R."/>
            <person name="Leites L."/>
            <person name="Islam-Faridi N."/>
            <person name="Romero-Severson J."/>
            <person name="DeLeo V.L."/>
            <person name="Lucas S.M."/>
            <person name="Lazic D."/>
            <person name="Gailing O."/>
            <person name="Carlson J."/>
            <person name="Staton M."/>
        </authorList>
    </citation>
    <scope>NUCLEOTIDE SEQUENCE [LARGE SCALE GENOMIC DNA]</scope>
    <source>
        <strain evidence="10">Pseudo-F2</strain>
    </source>
</reference>
<dbReference type="SUPFAM" id="SSF47954">
    <property type="entry name" value="Cyclin-like"/>
    <property type="match status" value="2"/>
</dbReference>
<dbReference type="InterPro" id="IPR036915">
    <property type="entry name" value="Cyclin-like_sf"/>
</dbReference>
<evidence type="ECO:0000313" key="10">
    <source>
        <dbReference type="EMBL" id="KAK4599276.1"/>
    </source>
</evidence>
<evidence type="ECO:0000256" key="3">
    <source>
        <dbReference type="ARBA" id="ARBA00022618"/>
    </source>
</evidence>
<dbReference type="PIRSF" id="PIRSF001771">
    <property type="entry name" value="Cyclin_A_B_D_E"/>
    <property type="match status" value="1"/>
</dbReference>
<evidence type="ECO:0000256" key="5">
    <source>
        <dbReference type="ARBA" id="ARBA00023306"/>
    </source>
</evidence>
<evidence type="ECO:0000256" key="2">
    <source>
        <dbReference type="ARBA" id="ARBA00011177"/>
    </source>
</evidence>
<dbReference type="InterPro" id="IPR004367">
    <property type="entry name" value="Cyclin_C-dom"/>
</dbReference>
<evidence type="ECO:0000313" key="11">
    <source>
        <dbReference type="Proteomes" id="UP001324115"/>
    </source>
</evidence>
<sequence length="362" mass="41013">MAEQENCVRITRAAKKRALSAASGSPNKRRVVLGELPNLSNVVVPVNNKPVTKTKPKAKKALTTTLISTTKGSPTKVEIDDSYDDPQLCGAYASDIDDYLHKMEMEPKRRPMPNYLEKVQKEVTANMRGVLVDWLVEVAEEYKLLPDTLYLAISYIDRFLSLNVVHKQKLQLLGVSSMLIASKYEEITAPDVGDFCYITDNTYPKEEVVKMEADILKSLKFEMGNPTVKTFLRRFTSVAQKNNKSPNLQLEFLGYYLGELSLLDYNCVKFLPSLVAASVIFLAKFIIQPMIRPWCATLQQYSGYKPTDLKDCVLIIHDLYVSRKGGSLQAIREKYKQHKFKYVASMPSPPEIPASYFEDLKE</sequence>
<evidence type="ECO:0000256" key="4">
    <source>
        <dbReference type="ARBA" id="ARBA00023127"/>
    </source>
</evidence>
<dbReference type="SMART" id="SM00385">
    <property type="entry name" value="CYCLIN"/>
    <property type="match status" value="2"/>
</dbReference>
<feature type="domain" description="Cyclin C-terminal" evidence="9">
    <location>
        <begin position="226"/>
        <end position="349"/>
    </location>
</feature>
<keyword evidence="5" id="KW-0131">Cell cycle</keyword>
<dbReference type="CDD" id="cd20562">
    <property type="entry name" value="CYCLIN_AtCycA_like_rpt1"/>
    <property type="match status" value="1"/>
</dbReference>
<evidence type="ECO:0000256" key="6">
    <source>
        <dbReference type="ARBA" id="ARBA00032263"/>
    </source>
</evidence>
<dbReference type="SMART" id="SM01332">
    <property type="entry name" value="Cyclin_C"/>
    <property type="match status" value="1"/>
</dbReference>
<dbReference type="InterPro" id="IPR013763">
    <property type="entry name" value="Cyclin-like_dom"/>
</dbReference>
<dbReference type="Pfam" id="PF02984">
    <property type="entry name" value="Cyclin_C"/>
    <property type="match status" value="1"/>
</dbReference>
<evidence type="ECO:0000259" key="8">
    <source>
        <dbReference type="SMART" id="SM00385"/>
    </source>
</evidence>
<keyword evidence="11" id="KW-1185">Reference proteome</keyword>
<dbReference type="EMBL" id="JAXUIC010000002">
    <property type="protein sequence ID" value="KAK4599276.1"/>
    <property type="molecule type" value="Genomic_DNA"/>
</dbReference>
<evidence type="ECO:0000259" key="9">
    <source>
        <dbReference type="SMART" id="SM01332"/>
    </source>
</evidence>
<feature type="domain" description="Cyclin-like" evidence="8">
    <location>
        <begin position="230"/>
        <end position="318"/>
    </location>
</feature>
<dbReference type="AlphaFoldDB" id="A0AAN7J5Z2"/>
<feature type="domain" description="Cyclin-like" evidence="8">
    <location>
        <begin position="133"/>
        <end position="217"/>
    </location>
</feature>
<dbReference type="CDD" id="cd20506">
    <property type="entry name" value="CYCLIN_AtCycA-like_rpt2"/>
    <property type="match status" value="1"/>
</dbReference>
<dbReference type="Gene3D" id="1.10.472.10">
    <property type="entry name" value="Cyclin-like"/>
    <property type="match status" value="2"/>
</dbReference>
<dbReference type="Proteomes" id="UP001324115">
    <property type="component" value="Unassembled WGS sequence"/>
</dbReference>
<keyword evidence="4 7" id="KW-0195">Cyclin</keyword>
<comment type="caution">
    <text evidence="10">The sequence shown here is derived from an EMBL/GenBank/DDBJ whole genome shotgun (WGS) entry which is preliminary data.</text>
</comment>
<dbReference type="InterPro" id="IPR039361">
    <property type="entry name" value="Cyclin"/>
</dbReference>
<dbReference type="PANTHER" id="PTHR10177">
    <property type="entry name" value="CYCLINS"/>
    <property type="match status" value="1"/>
</dbReference>
<gene>
    <name evidence="10" type="ORF">RGQ29_009364</name>
</gene>
<dbReference type="PROSITE" id="PS00292">
    <property type="entry name" value="CYCLINS"/>
    <property type="match status" value="1"/>
</dbReference>
<name>A0AAN7J5Z2_QUERU</name>
<evidence type="ECO:0000256" key="1">
    <source>
        <dbReference type="ARBA" id="ARBA00006955"/>
    </source>
</evidence>